<keyword evidence="3" id="KW-1185">Reference proteome</keyword>
<evidence type="ECO:0000313" key="3">
    <source>
        <dbReference type="Proteomes" id="UP001604336"/>
    </source>
</evidence>
<dbReference type="Proteomes" id="UP001604336">
    <property type="component" value="Unassembled WGS sequence"/>
</dbReference>
<proteinExistence type="predicted"/>
<dbReference type="AlphaFoldDB" id="A0ABD1VVM4"/>
<feature type="compositionally biased region" description="Basic and acidic residues" evidence="1">
    <location>
        <begin position="7"/>
        <end position="24"/>
    </location>
</feature>
<comment type="caution">
    <text evidence="2">The sequence shown here is derived from an EMBL/GenBank/DDBJ whole genome shotgun (WGS) entry which is preliminary data.</text>
</comment>
<feature type="region of interest" description="Disordered" evidence="1">
    <location>
        <begin position="1"/>
        <end position="24"/>
    </location>
</feature>
<name>A0ABD1VVM4_9LAMI</name>
<reference evidence="3" key="1">
    <citation type="submission" date="2024-07" db="EMBL/GenBank/DDBJ databases">
        <title>Two chromosome-level genome assemblies of Korean endemic species Abeliophyllum distichum and Forsythia ovata (Oleaceae).</title>
        <authorList>
            <person name="Jang H."/>
        </authorList>
    </citation>
    <scope>NUCLEOTIDE SEQUENCE [LARGE SCALE GENOMIC DNA]</scope>
</reference>
<evidence type="ECO:0000313" key="2">
    <source>
        <dbReference type="EMBL" id="KAL2541423.1"/>
    </source>
</evidence>
<protein>
    <submittedName>
        <fullName evidence="2">Retrovirus-related Pol polyprotein from transposon TNT 1-94</fullName>
    </submittedName>
</protein>
<evidence type="ECO:0000256" key="1">
    <source>
        <dbReference type="SAM" id="MobiDB-lite"/>
    </source>
</evidence>
<sequence length="134" mass="15843">MPYLGSDLEKLGEDKQEGDSKQLETIKVSTHIPSTSSEVEVQQPERDDICETVVEEYLDEGDSLRDYQLTRDRVRRPHREPQRFRYESEVAFAYASFEELVDREPRSYREAFKSEQSNEWLEAMKEEMSSLKKN</sequence>
<organism evidence="2 3">
    <name type="scientific">Abeliophyllum distichum</name>
    <dbReference type="NCBI Taxonomy" id="126358"/>
    <lineage>
        <taxon>Eukaryota</taxon>
        <taxon>Viridiplantae</taxon>
        <taxon>Streptophyta</taxon>
        <taxon>Embryophyta</taxon>
        <taxon>Tracheophyta</taxon>
        <taxon>Spermatophyta</taxon>
        <taxon>Magnoliopsida</taxon>
        <taxon>eudicotyledons</taxon>
        <taxon>Gunneridae</taxon>
        <taxon>Pentapetalae</taxon>
        <taxon>asterids</taxon>
        <taxon>lamiids</taxon>
        <taxon>Lamiales</taxon>
        <taxon>Oleaceae</taxon>
        <taxon>Forsythieae</taxon>
        <taxon>Abeliophyllum</taxon>
    </lineage>
</organism>
<gene>
    <name evidence="2" type="ORF">Adt_02401</name>
</gene>
<accession>A0ABD1VVM4</accession>
<dbReference type="EMBL" id="JBFOLK010000001">
    <property type="protein sequence ID" value="KAL2541423.1"/>
    <property type="molecule type" value="Genomic_DNA"/>
</dbReference>